<keyword evidence="3" id="KW-1185">Reference proteome</keyword>
<proteinExistence type="predicted"/>
<name>A0A8R7PZL9_TRIUA</name>
<dbReference type="EnsemblPlants" id="TuG1812G0300005738.01.T01">
    <property type="protein sequence ID" value="TuG1812G0300005738.01.T01"/>
    <property type="gene ID" value="TuG1812G0300005738.01"/>
</dbReference>
<reference evidence="2" key="2">
    <citation type="submission" date="2018-03" db="EMBL/GenBank/DDBJ databases">
        <title>The Triticum urartu genome reveals the dynamic nature of wheat genome evolution.</title>
        <authorList>
            <person name="Ling H."/>
            <person name="Ma B."/>
            <person name="Shi X."/>
            <person name="Liu H."/>
            <person name="Dong L."/>
            <person name="Sun H."/>
            <person name="Cao Y."/>
            <person name="Gao Q."/>
            <person name="Zheng S."/>
            <person name="Li Y."/>
            <person name="Yu Y."/>
            <person name="Du H."/>
            <person name="Qi M."/>
            <person name="Li Y."/>
            <person name="Yu H."/>
            <person name="Cui Y."/>
            <person name="Wang N."/>
            <person name="Chen C."/>
            <person name="Wu H."/>
            <person name="Zhao Y."/>
            <person name="Zhang J."/>
            <person name="Li Y."/>
            <person name="Zhou W."/>
            <person name="Zhang B."/>
            <person name="Hu W."/>
            <person name="Eijk M."/>
            <person name="Tang J."/>
            <person name="Witsenboer H."/>
            <person name="Zhao S."/>
            <person name="Li Z."/>
            <person name="Zhang A."/>
            <person name="Wang D."/>
            <person name="Liang C."/>
        </authorList>
    </citation>
    <scope>NUCLEOTIDE SEQUENCE [LARGE SCALE GENOMIC DNA]</scope>
    <source>
        <strain evidence="2">cv. G1812</strain>
    </source>
</reference>
<evidence type="ECO:0000313" key="2">
    <source>
        <dbReference type="EnsemblPlants" id="TuG1812G0300005738.01.T01"/>
    </source>
</evidence>
<sequence>MHSQGAGSRLTRLNSLPRELPRAADHRLRRQGPATVTHDDVSVMADGGQASGMGDDEKEKRSCSIGHRCAPAIGDQHLLEGGRSPAPKHFIRKKRQPWPTPKLARATSSSRGSS</sequence>
<feature type="region of interest" description="Disordered" evidence="1">
    <location>
        <begin position="1"/>
        <end position="114"/>
    </location>
</feature>
<organism evidence="2 3">
    <name type="scientific">Triticum urartu</name>
    <name type="common">Red wild einkorn</name>
    <name type="synonym">Crithodium urartu</name>
    <dbReference type="NCBI Taxonomy" id="4572"/>
    <lineage>
        <taxon>Eukaryota</taxon>
        <taxon>Viridiplantae</taxon>
        <taxon>Streptophyta</taxon>
        <taxon>Embryophyta</taxon>
        <taxon>Tracheophyta</taxon>
        <taxon>Spermatophyta</taxon>
        <taxon>Magnoliopsida</taxon>
        <taxon>Liliopsida</taxon>
        <taxon>Poales</taxon>
        <taxon>Poaceae</taxon>
        <taxon>BOP clade</taxon>
        <taxon>Pooideae</taxon>
        <taxon>Triticodae</taxon>
        <taxon>Triticeae</taxon>
        <taxon>Triticinae</taxon>
        <taxon>Triticum</taxon>
    </lineage>
</organism>
<evidence type="ECO:0000256" key="1">
    <source>
        <dbReference type="SAM" id="MobiDB-lite"/>
    </source>
</evidence>
<dbReference type="Proteomes" id="UP000015106">
    <property type="component" value="Chromosome 3"/>
</dbReference>
<evidence type="ECO:0000313" key="3">
    <source>
        <dbReference type="Proteomes" id="UP000015106"/>
    </source>
</evidence>
<reference evidence="3" key="1">
    <citation type="journal article" date="2013" name="Nature">
        <title>Draft genome of the wheat A-genome progenitor Triticum urartu.</title>
        <authorList>
            <person name="Ling H.Q."/>
            <person name="Zhao S."/>
            <person name="Liu D."/>
            <person name="Wang J."/>
            <person name="Sun H."/>
            <person name="Zhang C."/>
            <person name="Fan H."/>
            <person name="Li D."/>
            <person name="Dong L."/>
            <person name="Tao Y."/>
            <person name="Gao C."/>
            <person name="Wu H."/>
            <person name="Li Y."/>
            <person name="Cui Y."/>
            <person name="Guo X."/>
            <person name="Zheng S."/>
            <person name="Wang B."/>
            <person name="Yu K."/>
            <person name="Liang Q."/>
            <person name="Yang W."/>
            <person name="Lou X."/>
            <person name="Chen J."/>
            <person name="Feng M."/>
            <person name="Jian J."/>
            <person name="Zhang X."/>
            <person name="Luo G."/>
            <person name="Jiang Y."/>
            <person name="Liu J."/>
            <person name="Wang Z."/>
            <person name="Sha Y."/>
            <person name="Zhang B."/>
            <person name="Wu H."/>
            <person name="Tang D."/>
            <person name="Shen Q."/>
            <person name="Xue P."/>
            <person name="Zou S."/>
            <person name="Wang X."/>
            <person name="Liu X."/>
            <person name="Wang F."/>
            <person name="Yang Y."/>
            <person name="An X."/>
            <person name="Dong Z."/>
            <person name="Zhang K."/>
            <person name="Zhang X."/>
            <person name="Luo M.C."/>
            <person name="Dvorak J."/>
            <person name="Tong Y."/>
            <person name="Wang J."/>
            <person name="Yang H."/>
            <person name="Li Z."/>
            <person name="Wang D."/>
            <person name="Zhang A."/>
            <person name="Wang J."/>
        </authorList>
    </citation>
    <scope>NUCLEOTIDE SEQUENCE</scope>
    <source>
        <strain evidence="3">cv. G1812</strain>
    </source>
</reference>
<protein>
    <submittedName>
        <fullName evidence="2">Uncharacterized protein</fullName>
    </submittedName>
</protein>
<reference evidence="2" key="3">
    <citation type="submission" date="2022-06" db="UniProtKB">
        <authorList>
            <consortium name="EnsemblPlants"/>
        </authorList>
    </citation>
    <scope>IDENTIFICATION</scope>
</reference>
<feature type="compositionally biased region" description="Polar residues" evidence="1">
    <location>
        <begin position="1"/>
        <end position="14"/>
    </location>
</feature>
<dbReference type="AlphaFoldDB" id="A0A8R7PZL9"/>
<accession>A0A8R7PZL9</accession>
<dbReference type="Gramene" id="TuG1812G0300005738.01.T01">
    <property type="protein sequence ID" value="TuG1812G0300005738.01.T01"/>
    <property type="gene ID" value="TuG1812G0300005738.01"/>
</dbReference>